<protein>
    <submittedName>
        <fullName evidence="2">Uncharacterized protein LOC142165307</fullName>
    </submittedName>
</protein>
<accession>A0AC58S523</accession>
<name>A0AC58S523_TOBAC</name>
<proteinExistence type="predicted"/>
<dbReference type="RefSeq" id="XP_075079989.1">
    <property type="nucleotide sequence ID" value="XM_075223888.1"/>
</dbReference>
<keyword evidence="1" id="KW-1185">Reference proteome</keyword>
<gene>
    <name evidence="2" type="primary">LOC142165307</name>
</gene>
<evidence type="ECO:0000313" key="1">
    <source>
        <dbReference type="Proteomes" id="UP000790787"/>
    </source>
</evidence>
<reference evidence="1" key="1">
    <citation type="journal article" date="2014" name="Nat. Commun.">
        <title>The tobacco genome sequence and its comparison with those of tomato and potato.</title>
        <authorList>
            <person name="Sierro N."/>
            <person name="Battey J.N."/>
            <person name="Ouadi S."/>
            <person name="Bakaher N."/>
            <person name="Bovet L."/>
            <person name="Willig A."/>
            <person name="Goepfert S."/>
            <person name="Peitsch M.C."/>
            <person name="Ivanov N.V."/>
        </authorList>
    </citation>
    <scope>NUCLEOTIDE SEQUENCE [LARGE SCALE GENOMIC DNA]</scope>
</reference>
<organism evidence="1 2">
    <name type="scientific">Nicotiana tabacum</name>
    <name type="common">Common tobacco</name>
    <dbReference type="NCBI Taxonomy" id="4097"/>
    <lineage>
        <taxon>Eukaryota</taxon>
        <taxon>Viridiplantae</taxon>
        <taxon>Streptophyta</taxon>
        <taxon>Embryophyta</taxon>
        <taxon>Tracheophyta</taxon>
        <taxon>Spermatophyta</taxon>
        <taxon>Magnoliopsida</taxon>
        <taxon>eudicotyledons</taxon>
        <taxon>Gunneridae</taxon>
        <taxon>Pentapetalae</taxon>
        <taxon>asterids</taxon>
        <taxon>lamiids</taxon>
        <taxon>Solanales</taxon>
        <taxon>Solanaceae</taxon>
        <taxon>Nicotianoideae</taxon>
        <taxon>Nicotianeae</taxon>
        <taxon>Nicotiana</taxon>
    </lineage>
</organism>
<sequence>MNSIIWNVRSVKTKKAFERLINMNRQHHFHFIGIMEPKQKARKLEWYKRKIGMLQAFGNISNKIWVFVDKDHIVEVLINMEQQMTMKITNMNTQLSVIVTFVYAKRNLIERRELWDSMLQGSIYTWWNGHAGDDCIFKRLDRCLANAEFQQMFPALEITHLSKVGSGHNPMLLKCREDVAPVKKAFRFLNFWTKHPTFKAVVKDNWRVDFAGDPFILFNHKLKKLKKVLSTWSRATYGDIFQKIATLEEVEFWKQKSGMIWFQDGDRSTRFFHAQVNGRRKRLQLKRIQNEAGIWLEEEAEMAEEAVRFYQAQFHEESVPSSFDILQHIPTMVDSGKNIELVQQPTKEEIKSAVYRLNGESAGGTDGFNGVEEDEIWRKIYKAGVWFVSNNWYSILLNGQPHGFFRSTRGVKQGDPLSSALFILAEEALSRELNSLHNNLYFYGFGLPKWSPKINHLAYADDIIILSSSDATSLQLIMQILSSYKAASGQLINKSKFVVYMHHSTSAQVIDKVQRITGIPKQEFPFTYLGCPIFYLRRKMDYYKDLITKWAHQIDTGHLRTTYDCHVKREMWASDHYMIWLLLCSINFGGISEQNQPSGAISCAKNTARNSNPIIVPWRGGSHVWIKMLECRDIIEHQILWQLKMGSSLFWYENWTRLGALYFVTPSDFVGDEEVQNIYDVVIEGQWNEERIRGILPEDLATHILENIQPPSRNDMIDKPVWMLETRGEFSVKGNPGRSSVGFVLRNEEGNVVYACGKEIQEGSNSVAEARAILEALKYCVGNGYVLIELNTDSMMLKI</sequence>
<evidence type="ECO:0000313" key="2">
    <source>
        <dbReference type="RefSeq" id="XP_075079989.1"/>
    </source>
</evidence>
<dbReference type="Proteomes" id="UP000790787">
    <property type="component" value="Chromosome 10"/>
</dbReference>
<reference evidence="2" key="2">
    <citation type="submission" date="2025-08" db="UniProtKB">
        <authorList>
            <consortium name="RefSeq"/>
        </authorList>
    </citation>
    <scope>IDENTIFICATION</scope>
    <source>
        <tissue evidence="2">Leaf</tissue>
    </source>
</reference>